<evidence type="ECO:0000256" key="5">
    <source>
        <dbReference type="ARBA" id="ARBA00022989"/>
    </source>
</evidence>
<dbReference type="RefSeq" id="XP_001027084.2">
    <property type="nucleotide sequence ID" value="XM_001027084.2"/>
</dbReference>
<dbReference type="PANTHER" id="PTHR10332">
    <property type="entry name" value="EQUILIBRATIVE NUCLEOSIDE TRANSPORTER"/>
    <property type="match status" value="1"/>
</dbReference>
<evidence type="ECO:0000256" key="3">
    <source>
        <dbReference type="ARBA" id="ARBA00022448"/>
    </source>
</evidence>
<evidence type="ECO:0000256" key="7">
    <source>
        <dbReference type="SAM" id="Phobius"/>
    </source>
</evidence>
<name>Q24G88_TETTS</name>
<proteinExistence type="inferred from homology"/>
<dbReference type="InParanoid" id="Q24G88"/>
<gene>
    <name evidence="8" type="ORF">TTHERM_00907060</name>
</gene>
<dbReference type="OrthoDB" id="10261753at2759"/>
<feature type="transmembrane region" description="Helical" evidence="7">
    <location>
        <begin position="184"/>
        <end position="206"/>
    </location>
</feature>
<feature type="transmembrane region" description="Helical" evidence="7">
    <location>
        <begin position="112"/>
        <end position="131"/>
    </location>
</feature>
<dbReference type="GO" id="GO:0005337">
    <property type="term" value="F:nucleoside transmembrane transporter activity"/>
    <property type="evidence" value="ECO:0007669"/>
    <property type="project" value="InterPro"/>
</dbReference>
<keyword evidence="6 7" id="KW-0472">Membrane</keyword>
<feature type="transmembrane region" description="Helical" evidence="7">
    <location>
        <begin position="325"/>
        <end position="345"/>
    </location>
</feature>
<dbReference type="Pfam" id="PF01733">
    <property type="entry name" value="Nucleoside_tran"/>
    <property type="match status" value="1"/>
</dbReference>
<dbReference type="InterPro" id="IPR036259">
    <property type="entry name" value="MFS_trans_sf"/>
</dbReference>
<keyword evidence="9" id="KW-1185">Reference proteome</keyword>
<comment type="subcellular location">
    <subcellularLocation>
        <location evidence="1">Membrane</location>
        <topology evidence="1">Multi-pass membrane protein</topology>
    </subcellularLocation>
</comment>
<evidence type="ECO:0000256" key="1">
    <source>
        <dbReference type="ARBA" id="ARBA00004141"/>
    </source>
</evidence>
<dbReference type="KEGG" id="tet:TTHERM_00907060"/>
<evidence type="ECO:0000313" key="9">
    <source>
        <dbReference type="Proteomes" id="UP000009168"/>
    </source>
</evidence>
<feature type="transmembrane region" description="Helical" evidence="7">
    <location>
        <begin position="294"/>
        <end position="313"/>
    </location>
</feature>
<keyword evidence="4 7" id="KW-0812">Transmembrane</keyword>
<evidence type="ECO:0000256" key="2">
    <source>
        <dbReference type="ARBA" id="ARBA00007965"/>
    </source>
</evidence>
<dbReference type="Proteomes" id="UP000009168">
    <property type="component" value="Unassembled WGS sequence"/>
</dbReference>
<feature type="transmembrane region" description="Helical" evidence="7">
    <location>
        <begin position="393"/>
        <end position="416"/>
    </location>
</feature>
<dbReference type="AlphaFoldDB" id="Q24G88"/>
<dbReference type="EMBL" id="GG662258">
    <property type="protein sequence ID" value="EAS06842.2"/>
    <property type="molecule type" value="Genomic_DNA"/>
</dbReference>
<dbReference type="GO" id="GO:0005886">
    <property type="term" value="C:plasma membrane"/>
    <property type="evidence" value="ECO:0007669"/>
    <property type="project" value="TreeGrafter"/>
</dbReference>
<feature type="transmembrane region" description="Helical" evidence="7">
    <location>
        <begin position="52"/>
        <end position="74"/>
    </location>
</feature>
<feature type="transmembrane region" description="Helical" evidence="7">
    <location>
        <begin position="151"/>
        <end position="172"/>
    </location>
</feature>
<dbReference type="SUPFAM" id="SSF103473">
    <property type="entry name" value="MFS general substrate transporter"/>
    <property type="match status" value="1"/>
</dbReference>
<accession>Q24G88</accession>
<organism evidence="8 9">
    <name type="scientific">Tetrahymena thermophila (strain SB210)</name>
    <dbReference type="NCBI Taxonomy" id="312017"/>
    <lineage>
        <taxon>Eukaryota</taxon>
        <taxon>Sar</taxon>
        <taxon>Alveolata</taxon>
        <taxon>Ciliophora</taxon>
        <taxon>Intramacronucleata</taxon>
        <taxon>Oligohymenophorea</taxon>
        <taxon>Hymenostomatida</taxon>
        <taxon>Tetrahymenina</taxon>
        <taxon>Tetrahymenidae</taxon>
        <taxon>Tetrahymena</taxon>
    </lineage>
</organism>
<dbReference type="GeneID" id="7844208"/>
<dbReference type="PANTHER" id="PTHR10332:SF10">
    <property type="entry name" value="EQUILIBRATIVE NUCLEOSIDE TRANSPORTER 4"/>
    <property type="match status" value="1"/>
</dbReference>
<feature type="transmembrane region" description="Helical" evidence="7">
    <location>
        <begin position="357"/>
        <end position="381"/>
    </location>
</feature>
<feature type="transmembrane region" description="Helical" evidence="7">
    <location>
        <begin position="263"/>
        <end position="282"/>
    </location>
</feature>
<keyword evidence="5 7" id="KW-1133">Transmembrane helix</keyword>
<dbReference type="PRINTS" id="PR01130">
    <property type="entry name" value="DERENTRNSPRT"/>
</dbReference>
<reference evidence="9" key="1">
    <citation type="journal article" date="2006" name="PLoS Biol.">
        <title>Macronuclear genome sequence of the ciliate Tetrahymena thermophila, a model eukaryote.</title>
        <authorList>
            <person name="Eisen J.A."/>
            <person name="Coyne R.S."/>
            <person name="Wu M."/>
            <person name="Wu D."/>
            <person name="Thiagarajan M."/>
            <person name="Wortman J.R."/>
            <person name="Badger J.H."/>
            <person name="Ren Q."/>
            <person name="Amedeo P."/>
            <person name="Jones K.M."/>
            <person name="Tallon L.J."/>
            <person name="Delcher A.L."/>
            <person name="Salzberg S.L."/>
            <person name="Silva J.C."/>
            <person name="Haas B.J."/>
            <person name="Majoros W.H."/>
            <person name="Farzad M."/>
            <person name="Carlton J.M."/>
            <person name="Smith R.K. Jr."/>
            <person name="Garg J."/>
            <person name="Pearlman R.E."/>
            <person name="Karrer K.M."/>
            <person name="Sun L."/>
            <person name="Manning G."/>
            <person name="Elde N.C."/>
            <person name="Turkewitz A.P."/>
            <person name="Asai D.J."/>
            <person name="Wilkes D.E."/>
            <person name="Wang Y."/>
            <person name="Cai H."/>
            <person name="Collins K."/>
            <person name="Stewart B.A."/>
            <person name="Lee S.R."/>
            <person name="Wilamowska K."/>
            <person name="Weinberg Z."/>
            <person name="Ruzzo W.L."/>
            <person name="Wloga D."/>
            <person name="Gaertig J."/>
            <person name="Frankel J."/>
            <person name="Tsao C.-C."/>
            <person name="Gorovsky M.A."/>
            <person name="Keeling P.J."/>
            <person name="Waller R.F."/>
            <person name="Patron N.J."/>
            <person name="Cherry J.M."/>
            <person name="Stover N.A."/>
            <person name="Krieger C.J."/>
            <person name="del Toro C."/>
            <person name="Ryder H.F."/>
            <person name="Williamson S.C."/>
            <person name="Barbeau R.A."/>
            <person name="Hamilton E.P."/>
            <person name="Orias E."/>
        </authorList>
    </citation>
    <scope>NUCLEOTIDE SEQUENCE [LARGE SCALE GENOMIC DNA]</scope>
    <source>
        <strain evidence="9">SB210</strain>
    </source>
</reference>
<feature type="transmembrane region" description="Helical" evidence="7">
    <location>
        <begin position="21"/>
        <end position="46"/>
    </location>
</feature>
<evidence type="ECO:0000256" key="4">
    <source>
        <dbReference type="ARBA" id="ARBA00022692"/>
    </source>
</evidence>
<dbReference type="HOGENOM" id="CLU_654700_0_0_1"/>
<dbReference type="InterPro" id="IPR002259">
    <property type="entry name" value="Eqnu_transpt"/>
</dbReference>
<keyword evidence="3" id="KW-0813">Transport</keyword>
<feature type="transmembrane region" description="Helical" evidence="7">
    <location>
        <begin position="86"/>
        <end position="106"/>
    </location>
</feature>
<evidence type="ECO:0000256" key="6">
    <source>
        <dbReference type="ARBA" id="ARBA00023136"/>
    </source>
</evidence>
<evidence type="ECO:0000313" key="8">
    <source>
        <dbReference type="EMBL" id="EAS06842.2"/>
    </source>
</evidence>
<protein>
    <submittedName>
        <fullName evidence="8">Equilibrative nucleoside transporter family protein</fullName>
    </submittedName>
</protein>
<sequence length="419" mass="47843">MEKTKLLEDKFSYQTTFLSKITSALLGISTLIAWSAILNSFDFFLFKYPKEIFHDVTFLFPIPLRFATFIWGLAMGKIYKKYSIKINIGLSLLIQSLLIVILVITAQFIENVYGLIICMVLCFIIGTFNCISQNCSIAFISQFDKSNQGIFWIFTSLSGLSMNFARVVILAICGKDEDGITKRTLTCFIIACLIIYATIFSLFKFLKSEQNNQYSHSRSTSTTETVVKSTLESQSEEITIEFTENEQIQSKPSFKSCLKSVRYIALFLFTNYVISFMLFPGVSIYQKRYSFIDSLAWSSLIMQILFNLGDFFGKIVSSFHFYSSVLLYTLTILRGIFFYTFLMSAREPDNQFFRNDYFAMVDIFIFGLTHGFVASGLMQIGAKKSSNLEEKNIISFILAFFFTLGLSAGTFLALILEEH</sequence>
<comment type="similarity">
    <text evidence="2">Belongs to the SLC29A/ENT transporter (TC 2.A.57) family.</text>
</comment>